<dbReference type="AlphaFoldDB" id="A0A453NEQ6"/>
<organism evidence="4 5">
    <name type="scientific">Aegilops tauschii subsp. strangulata</name>
    <name type="common">Goatgrass</name>
    <dbReference type="NCBI Taxonomy" id="200361"/>
    <lineage>
        <taxon>Eukaryota</taxon>
        <taxon>Viridiplantae</taxon>
        <taxon>Streptophyta</taxon>
        <taxon>Embryophyta</taxon>
        <taxon>Tracheophyta</taxon>
        <taxon>Spermatophyta</taxon>
        <taxon>Magnoliopsida</taxon>
        <taxon>Liliopsida</taxon>
        <taxon>Poales</taxon>
        <taxon>Poaceae</taxon>
        <taxon>BOP clade</taxon>
        <taxon>Pooideae</taxon>
        <taxon>Triticodae</taxon>
        <taxon>Triticeae</taxon>
        <taxon>Triticinae</taxon>
        <taxon>Aegilops</taxon>
    </lineage>
</organism>
<reference evidence="4" key="5">
    <citation type="journal article" date="2021" name="G3 (Bethesda)">
        <title>Aegilops tauschii genome assembly Aet v5.0 features greater sequence contiguity and improved annotation.</title>
        <authorList>
            <person name="Wang L."/>
            <person name="Zhu T."/>
            <person name="Rodriguez J.C."/>
            <person name="Deal K.R."/>
            <person name="Dubcovsky J."/>
            <person name="McGuire P.E."/>
            <person name="Lux T."/>
            <person name="Spannagl M."/>
            <person name="Mayer K.F.X."/>
            <person name="Baldrich P."/>
            <person name="Meyers B.C."/>
            <person name="Huo N."/>
            <person name="Gu Y.Q."/>
            <person name="Zhou H."/>
            <person name="Devos K.M."/>
            <person name="Bennetzen J.L."/>
            <person name="Unver T."/>
            <person name="Budak H."/>
            <person name="Gulick P.J."/>
            <person name="Galiba G."/>
            <person name="Kalapos B."/>
            <person name="Nelson D.R."/>
            <person name="Li P."/>
            <person name="You F.M."/>
            <person name="Luo M.C."/>
            <person name="Dvorak J."/>
        </authorList>
    </citation>
    <scope>NUCLEOTIDE SEQUENCE [LARGE SCALE GENOMIC DNA]</scope>
    <source>
        <strain evidence="4">cv. AL8/78</strain>
    </source>
</reference>
<feature type="chain" id="PRO_5019265729" evidence="3">
    <location>
        <begin position="23"/>
        <end position="282"/>
    </location>
</feature>
<feature type="signal peptide" evidence="3">
    <location>
        <begin position="1"/>
        <end position="22"/>
    </location>
</feature>
<feature type="transmembrane region" description="Helical" evidence="2">
    <location>
        <begin position="219"/>
        <end position="243"/>
    </location>
</feature>
<dbReference type="Proteomes" id="UP000015105">
    <property type="component" value="Chromosome 6D"/>
</dbReference>
<evidence type="ECO:0000256" key="2">
    <source>
        <dbReference type="SAM" id="Phobius"/>
    </source>
</evidence>
<feature type="region of interest" description="Disordered" evidence="1">
    <location>
        <begin position="180"/>
        <end position="212"/>
    </location>
</feature>
<dbReference type="Gramene" id="AET6Gv20350500.5">
    <property type="protein sequence ID" value="AET6Gv20350500.5"/>
    <property type="gene ID" value="AET6Gv20350500"/>
</dbReference>
<evidence type="ECO:0000256" key="3">
    <source>
        <dbReference type="SAM" id="SignalP"/>
    </source>
</evidence>
<reference evidence="4" key="3">
    <citation type="journal article" date="2017" name="Nature">
        <title>Genome sequence of the progenitor of the wheat D genome Aegilops tauschii.</title>
        <authorList>
            <person name="Luo M.C."/>
            <person name="Gu Y.Q."/>
            <person name="Puiu D."/>
            <person name="Wang H."/>
            <person name="Twardziok S.O."/>
            <person name="Deal K.R."/>
            <person name="Huo N."/>
            <person name="Zhu T."/>
            <person name="Wang L."/>
            <person name="Wang Y."/>
            <person name="McGuire P.E."/>
            <person name="Liu S."/>
            <person name="Long H."/>
            <person name="Ramasamy R.K."/>
            <person name="Rodriguez J.C."/>
            <person name="Van S.L."/>
            <person name="Yuan L."/>
            <person name="Wang Z."/>
            <person name="Xia Z."/>
            <person name="Xiao L."/>
            <person name="Anderson O.D."/>
            <person name="Ouyang S."/>
            <person name="Liang Y."/>
            <person name="Zimin A.V."/>
            <person name="Pertea G."/>
            <person name="Qi P."/>
            <person name="Bennetzen J.L."/>
            <person name="Dai X."/>
            <person name="Dawson M.W."/>
            <person name="Muller H.G."/>
            <person name="Kugler K."/>
            <person name="Rivarola-Duarte L."/>
            <person name="Spannagl M."/>
            <person name="Mayer K.F.X."/>
            <person name="Lu F.H."/>
            <person name="Bevan M.W."/>
            <person name="Leroy P."/>
            <person name="Li P."/>
            <person name="You F.M."/>
            <person name="Sun Q."/>
            <person name="Liu Z."/>
            <person name="Lyons E."/>
            <person name="Wicker T."/>
            <person name="Salzberg S.L."/>
            <person name="Devos K.M."/>
            <person name="Dvorak J."/>
        </authorList>
    </citation>
    <scope>NUCLEOTIDE SEQUENCE [LARGE SCALE GENOMIC DNA]</scope>
    <source>
        <strain evidence="4">cv. AL8/78</strain>
    </source>
</reference>
<protein>
    <submittedName>
        <fullName evidence="4">Uncharacterized protein</fullName>
    </submittedName>
</protein>
<evidence type="ECO:0000256" key="1">
    <source>
        <dbReference type="SAM" id="MobiDB-lite"/>
    </source>
</evidence>
<proteinExistence type="predicted"/>
<keyword evidence="5" id="KW-1185">Reference proteome</keyword>
<evidence type="ECO:0000313" key="5">
    <source>
        <dbReference type="Proteomes" id="UP000015105"/>
    </source>
</evidence>
<reference evidence="5" key="2">
    <citation type="journal article" date="2017" name="Nat. Plants">
        <title>The Aegilops tauschii genome reveals multiple impacts of transposons.</title>
        <authorList>
            <person name="Zhao G."/>
            <person name="Zou C."/>
            <person name="Li K."/>
            <person name="Wang K."/>
            <person name="Li T."/>
            <person name="Gao L."/>
            <person name="Zhang X."/>
            <person name="Wang H."/>
            <person name="Yang Z."/>
            <person name="Liu X."/>
            <person name="Jiang W."/>
            <person name="Mao L."/>
            <person name="Kong X."/>
            <person name="Jiao Y."/>
            <person name="Jia J."/>
        </authorList>
    </citation>
    <scope>NUCLEOTIDE SEQUENCE [LARGE SCALE GENOMIC DNA]</scope>
    <source>
        <strain evidence="5">cv. AL8/78</strain>
    </source>
</reference>
<feature type="compositionally biased region" description="Basic and acidic residues" evidence="1">
    <location>
        <begin position="190"/>
        <end position="199"/>
    </location>
</feature>
<evidence type="ECO:0000313" key="4">
    <source>
        <dbReference type="EnsemblPlants" id="AET6Gv20350500.5"/>
    </source>
</evidence>
<reference evidence="4" key="4">
    <citation type="submission" date="2019-03" db="UniProtKB">
        <authorList>
            <consortium name="EnsemblPlants"/>
        </authorList>
    </citation>
    <scope>IDENTIFICATION</scope>
</reference>
<keyword evidence="2" id="KW-1133">Transmembrane helix</keyword>
<keyword evidence="2" id="KW-0812">Transmembrane</keyword>
<name>A0A453NEQ6_AEGTS</name>
<keyword evidence="2" id="KW-0472">Membrane</keyword>
<keyword evidence="3" id="KW-0732">Signal</keyword>
<accession>A0A453NEQ6</accession>
<reference evidence="5" key="1">
    <citation type="journal article" date="2014" name="Science">
        <title>Ancient hybridizations among the ancestral genomes of bread wheat.</title>
        <authorList>
            <consortium name="International Wheat Genome Sequencing Consortium,"/>
            <person name="Marcussen T."/>
            <person name="Sandve S.R."/>
            <person name="Heier L."/>
            <person name="Spannagl M."/>
            <person name="Pfeifer M."/>
            <person name="Jakobsen K.S."/>
            <person name="Wulff B.B."/>
            <person name="Steuernagel B."/>
            <person name="Mayer K.F."/>
            <person name="Olsen O.A."/>
        </authorList>
    </citation>
    <scope>NUCLEOTIDE SEQUENCE [LARGE SCALE GENOMIC DNA]</scope>
    <source>
        <strain evidence="5">cv. AL8/78</strain>
    </source>
</reference>
<sequence>MTRRMGLLVLFVAAVLVGPSRGGGEVDGVHVLSGWTQPPSSSSSVPPFSLVLDGDLVDKIRSICLQDIVGAEEILGTGQTFAYDELPSRSSKSELKTMLLMELLALLPPDKSSVTHDCIRANYFSLGMSQEFINYLEDQLFLFGSDFYPRRRHLADQMVEDGPSSGGEAKFPLSLMEQPFTPPNFPNTEPRSRRLEDKPAKKRWGVPPPVSPSDKQHNYIKLVLTVVLPTAAFSFIAAFLIFYCCGCNKSKVSVGEPRDDHPLLHMQSANTPGEAMSLSVYL</sequence>
<dbReference type="EnsemblPlants" id="AET6Gv20350500.5">
    <property type="protein sequence ID" value="AET6Gv20350500.5"/>
    <property type="gene ID" value="AET6Gv20350500"/>
</dbReference>